<keyword evidence="2" id="KW-1185">Reference proteome</keyword>
<dbReference type="EMBL" id="LMAW01001547">
    <property type="protein sequence ID" value="KQK83286.1"/>
    <property type="molecule type" value="Genomic_DNA"/>
</dbReference>
<name>A0A0Q3TRL2_AMAAE</name>
<protein>
    <submittedName>
        <fullName evidence="1">Uncharacterized protein</fullName>
    </submittedName>
</protein>
<reference evidence="1 2" key="1">
    <citation type="submission" date="2015-10" db="EMBL/GenBank/DDBJ databases">
        <authorList>
            <person name="Gilbert D.G."/>
        </authorList>
    </citation>
    <scope>NUCLEOTIDE SEQUENCE [LARGE SCALE GENOMIC DNA]</scope>
    <source>
        <strain evidence="1">FVVF132</strain>
    </source>
</reference>
<sequence length="76" mass="8294">MSRGGTSAGTCSSGSKSYQQVLRAAACDTSTSCTLCQYQRNSHQQRMQRPPTACLECCSAVPHLQQRHQSCVVEEQ</sequence>
<dbReference type="Proteomes" id="UP000051836">
    <property type="component" value="Unassembled WGS sequence"/>
</dbReference>
<proteinExistence type="predicted"/>
<accession>A0A0Q3TRL2</accession>
<gene>
    <name evidence="1" type="ORF">AAES_61773</name>
</gene>
<comment type="caution">
    <text evidence="1">The sequence shown here is derived from an EMBL/GenBank/DDBJ whole genome shotgun (WGS) entry which is preliminary data.</text>
</comment>
<evidence type="ECO:0000313" key="1">
    <source>
        <dbReference type="EMBL" id="KQK83286.1"/>
    </source>
</evidence>
<dbReference type="AlphaFoldDB" id="A0A0Q3TRL2"/>
<evidence type="ECO:0000313" key="2">
    <source>
        <dbReference type="Proteomes" id="UP000051836"/>
    </source>
</evidence>
<organism evidence="1 2">
    <name type="scientific">Amazona aestiva</name>
    <name type="common">Blue-fronted Amazon parrot</name>
    <dbReference type="NCBI Taxonomy" id="12930"/>
    <lineage>
        <taxon>Eukaryota</taxon>
        <taxon>Metazoa</taxon>
        <taxon>Chordata</taxon>
        <taxon>Craniata</taxon>
        <taxon>Vertebrata</taxon>
        <taxon>Euteleostomi</taxon>
        <taxon>Archelosauria</taxon>
        <taxon>Archosauria</taxon>
        <taxon>Dinosauria</taxon>
        <taxon>Saurischia</taxon>
        <taxon>Theropoda</taxon>
        <taxon>Coelurosauria</taxon>
        <taxon>Aves</taxon>
        <taxon>Neognathae</taxon>
        <taxon>Neoaves</taxon>
        <taxon>Telluraves</taxon>
        <taxon>Australaves</taxon>
        <taxon>Psittaciformes</taxon>
        <taxon>Psittacidae</taxon>
        <taxon>Amazona</taxon>
    </lineage>
</organism>